<comment type="similarity">
    <text evidence="1">Belongs to the thioesterase PaaI family.</text>
</comment>
<dbReference type="InterPro" id="IPR029069">
    <property type="entry name" value="HotDog_dom_sf"/>
</dbReference>
<evidence type="ECO:0000256" key="1">
    <source>
        <dbReference type="ARBA" id="ARBA00008324"/>
    </source>
</evidence>
<feature type="domain" description="Thioesterase" evidence="3">
    <location>
        <begin position="66"/>
        <end position="140"/>
    </location>
</feature>
<dbReference type="Gene3D" id="3.10.129.10">
    <property type="entry name" value="Hotdog Thioesterase"/>
    <property type="match status" value="1"/>
</dbReference>
<dbReference type="InterPro" id="IPR003736">
    <property type="entry name" value="PAAI_dom"/>
</dbReference>
<keyword evidence="2" id="KW-0378">Hydrolase</keyword>
<gene>
    <name evidence="4" type="ORF">CMV_029962</name>
</gene>
<evidence type="ECO:0000256" key="2">
    <source>
        <dbReference type="ARBA" id="ARBA00022801"/>
    </source>
</evidence>
<dbReference type="OrthoDB" id="46529at2759"/>
<organism evidence="4 5">
    <name type="scientific">Castanea mollissima</name>
    <name type="common">Chinese chestnut</name>
    <dbReference type="NCBI Taxonomy" id="60419"/>
    <lineage>
        <taxon>Eukaryota</taxon>
        <taxon>Viridiplantae</taxon>
        <taxon>Streptophyta</taxon>
        <taxon>Embryophyta</taxon>
        <taxon>Tracheophyta</taxon>
        <taxon>Spermatophyta</taxon>
        <taxon>Magnoliopsida</taxon>
        <taxon>eudicotyledons</taxon>
        <taxon>Gunneridae</taxon>
        <taxon>Pentapetalae</taxon>
        <taxon>rosids</taxon>
        <taxon>fabids</taxon>
        <taxon>Fagales</taxon>
        <taxon>Fagaceae</taxon>
        <taxon>Castanea</taxon>
    </lineage>
</organism>
<dbReference type="PANTHER" id="PTHR21660">
    <property type="entry name" value="THIOESTERASE SUPERFAMILY MEMBER-RELATED"/>
    <property type="match status" value="1"/>
</dbReference>
<proteinExistence type="inferred from homology"/>
<sequence length="175" mass="19274">MDLESVRRYLEKGGGEDEDKNAFTINGLPLRFFERFIMQDLRVDLIEPGRLICTFKVPQRLLNAGNFLHGGATATLVDLVGSAVIFSVGAPATGVSVEINVSYLDAAYADEEIEIEARVLRVGKAIGVVSVEFRKKETGKIIAQGRHTKYLPVASKIIYAYRMSKTVVTCVRCSC</sequence>
<keyword evidence="5" id="KW-1185">Reference proteome</keyword>
<dbReference type="PANTHER" id="PTHR21660:SF47">
    <property type="entry name" value="F19P19.27 PROTEIN"/>
    <property type="match status" value="1"/>
</dbReference>
<accession>A0A8J4Q5U6</accession>
<evidence type="ECO:0000313" key="4">
    <source>
        <dbReference type="EMBL" id="KAF3943488.1"/>
    </source>
</evidence>
<dbReference type="Pfam" id="PF03061">
    <property type="entry name" value="4HBT"/>
    <property type="match status" value="1"/>
</dbReference>
<dbReference type="InterPro" id="IPR039298">
    <property type="entry name" value="ACOT13"/>
</dbReference>
<name>A0A8J4Q5U6_9ROSI</name>
<evidence type="ECO:0000259" key="3">
    <source>
        <dbReference type="Pfam" id="PF03061"/>
    </source>
</evidence>
<dbReference type="NCBIfam" id="TIGR00369">
    <property type="entry name" value="unchar_dom_1"/>
    <property type="match status" value="1"/>
</dbReference>
<dbReference type="AlphaFoldDB" id="A0A8J4Q5U6"/>
<dbReference type="SUPFAM" id="SSF54637">
    <property type="entry name" value="Thioesterase/thiol ester dehydrase-isomerase"/>
    <property type="match status" value="1"/>
</dbReference>
<dbReference type="InterPro" id="IPR006683">
    <property type="entry name" value="Thioestr_dom"/>
</dbReference>
<comment type="caution">
    <text evidence="4">The sequence shown here is derived from an EMBL/GenBank/DDBJ whole genome shotgun (WGS) entry which is preliminary data.</text>
</comment>
<dbReference type="Proteomes" id="UP000737018">
    <property type="component" value="Unassembled WGS sequence"/>
</dbReference>
<evidence type="ECO:0000313" key="5">
    <source>
        <dbReference type="Proteomes" id="UP000737018"/>
    </source>
</evidence>
<dbReference type="GO" id="GO:0047617">
    <property type="term" value="F:fatty acyl-CoA hydrolase activity"/>
    <property type="evidence" value="ECO:0007669"/>
    <property type="project" value="InterPro"/>
</dbReference>
<reference evidence="4" key="1">
    <citation type="submission" date="2020-03" db="EMBL/GenBank/DDBJ databases">
        <title>Castanea mollissima Vanexum genome sequencing.</title>
        <authorList>
            <person name="Staton M."/>
        </authorList>
    </citation>
    <scope>NUCLEOTIDE SEQUENCE</scope>
    <source>
        <tissue evidence="4">Leaf</tissue>
    </source>
</reference>
<protein>
    <recommendedName>
        <fullName evidence="3">Thioesterase domain-containing protein</fullName>
    </recommendedName>
</protein>
<dbReference type="EMBL" id="JRKL02012900">
    <property type="protein sequence ID" value="KAF3943488.1"/>
    <property type="molecule type" value="Genomic_DNA"/>
</dbReference>
<dbReference type="FunFam" id="3.10.129.10:FF:000059">
    <property type="entry name" value="Acyl-coenzyme A thioesterase 13"/>
    <property type="match status" value="1"/>
</dbReference>
<dbReference type="CDD" id="cd03443">
    <property type="entry name" value="PaaI_thioesterase"/>
    <property type="match status" value="1"/>
</dbReference>